<dbReference type="Gene3D" id="1.20.58.2050">
    <property type="match status" value="1"/>
</dbReference>
<dbReference type="PANTHER" id="PTHR22768:SF0">
    <property type="entry name" value="DNA REPLICATION COMPLEX GINS PROTEIN PSF3"/>
    <property type="match status" value="1"/>
</dbReference>
<evidence type="ECO:0000256" key="2">
    <source>
        <dbReference type="ARBA" id="ARBA00006343"/>
    </source>
</evidence>
<proteinExistence type="inferred from homology"/>
<reference evidence="7" key="1">
    <citation type="submission" date="2015-04" db="EMBL/GenBank/DDBJ databases">
        <title>The genome sequence of the plant pathogenic Rhizarian Plasmodiophora brassicae reveals insights in its biotrophic life cycle and the origin of chitin synthesis.</title>
        <authorList>
            <person name="Schwelm A."/>
            <person name="Fogelqvist J."/>
            <person name="Knaust A."/>
            <person name="Julke S."/>
            <person name="Lilja T."/>
            <person name="Dhandapani V."/>
            <person name="Bonilla-Rosso G."/>
            <person name="Karlsson M."/>
            <person name="Shevchenko A."/>
            <person name="Choi S.R."/>
            <person name="Kim H.G."/>
            <person name="Park J.Y."/>
            <person name="Lim Y.P."/>
            <person name="Ludwig-Muller J."/>
            <person name="Dixelius C."/>
        </authorList>
    </citation>
    <scope>NUCLEOTIDE SEQUENCE</scope>
    <source>
        <tissue evidence="7">Potato root galls</tissue>
    </source>
</reference>
<dbReference type="GO" id="GO:0000811">
    <property type="term" value="C:GINS complex"/>
    <property type="evidence" value="ECO:0007669"/>
    <property type="project" value="TreeGrafter"/>
</dbReference>
<dbReference type="EMBL" id="HACM01010098">
    <property type="protein sequence ID" value="CRZ10540.1"/>
    <property type="molecule type" value="Transcribed_RNA"/>
</dbReference>
<dbReference type="InterPro" id="IPR010492">
    <property type="entry name" value="GINS_Psf3"/>
</dbReference>
<sequence length="227" mass="25989">CQNWVQLHSTHFPIRMSRSSYYSLSSIERDGYPVSCTFDIDAVGIGYLETLISGQNHNHQSARREESSPDHSTLEKGTVLPLPLWLALPLANRGMVTISLPPYLLHRFTTSLLADPSQANLAERCAHFYDVGLAMADAFHRDDLRQVLQQTLQNRFQHILEQAQLYADEGGDPQGHTQFRFRLADNEKLIFQAKVDTQVSYRRWKDRDGDRKASIGHSNSSRKKYMQ</sequence>
<evidence type="ECO:0000256" key="5">
    <source>
        <dbReference type="SAM" id="MobiDB-lite"/>
    </source>
</evidence>
<protein>
    <recommendedName>
        <fullName evidence="6">GINS subunit domain-containing protein</fullName>
    </recommendedName>
</protein>
<feature type="region of interest" description="Disordered" evidence="5">
    <location>
        <begin position="57"/>
        <end position="76"/>
    </location>
</feature>
<dbReference type="InterPro" id="IPR038437">
    <property type="entry name" value="GINS_Psf3_sf"/>
</dbReference>
<dbReference type="Pfam" id="PF05916">
    <property type="entry name" value="Sld5"/>
    <property type="match status" value="1"/>
</dbReference>
<name>A0A0H5R8T9_9EUKA</name>
<dbReference type="SUPFAM" id="SSF160059">
    <property type="entry name" value="PriA/YqbF domain"/>
    <property type="match status" value="1"/>
</dbReference>
<evidence type="ECO:0000259" key="6">
    <source>
        <dbReference type="Pfam" id="PF05916"/>
    </source>
</evidence>
<organism evidence="7">
    <name type="scientific">Spongospora subterranea</name>
    <dbReference type="NCBI Taxonomy" id="70186"/>
    <lineage>
        <taxon>Eukaryota</taxon>
        <taxon>Sar</taxon>
        <taxon>Rhizaria</taxon>
        <taxon>Endomyxa</taxon>
        <taxon>Phytomyxea</taxon>
        <taxon>Plasmodiophorida</taxon>
        <taxon>Plasmodiophoridae</taxon>
        <taxon>Spongospora</taxon>
    </lineage>
</organism>
<keyword evidence="3" id="KW-0235">DNA replication</keyword>
<evidence type="ECO:0000256" key="3">
    <source>
        <dbReference type="ARBA" id="ARBA00022705"/>
    </source>
</evidence>
<comment type="similarity">
    <text evidence="2">Belongs to the GINS3/PSF3 family.</text>
</comment>
<dbReference type="GO" id="GO:1902975">
    <property type="term" value="P:mitotic DNA replication initiation"/>
    <property type="evidence" value="ECO:0007669"/>
    <property type="project" value="TreeGrafter"/>
</dbReference>
<dbReference type="AlphaFoldDB" id="A0A0H5R8T9"/>
<evidence type="ECO:0000313" key="7">
    <source>
        <dbReference type="EMBL" id="CRZ10540.1"/>
    </source>
</evidence>
<keyword evidence="4" id="KW-0539">Nucleus</keyword>
<accession>A0A0H5R8T9</accession>
<dbReference type="SUPFAM" id="SSF158573">
    <property type="entry name" value="GINS helical bundle-like"/>
    <property type="match status" value="1"/>
</dbReference>
<dbReference type="InterPro" id="IPR036224">
    <property type="entry name" value="GINS_bundle-like_dom_sf"/>
</dbReference>
<comment type="subcellular location">
    <subcellularLocation>
        <location evidence="1">Nucleus</location>
    </subcellularLocation>
</comment>
<evidence type="ECO:0000256" key="4">
    <source>
        <dbReference type="ARBA" id="ARBA00023242"/>
    </source>
</evidence>
<dbReference type="PANTHER" id="PTHR22768">
    <property type="entry name" value="DNA REPLICATION COMPLEX GINS PROTEIN PSF3"/>
    <property type="match status" value="1"/>
</dbReference>
<evidence type="ECO:0000256" key="1">
    <source>
        <dbReference type="ARBA" id="ARBA00004123"/>
    </source>
</evidence>
<feature type="compositionally biased region" description="Basic and acidic residues" evidence="5">
    <location>
        <begin position="62"/>
        <end position="74"/>
    </location>
</feature>
<dbReference type="InterPro" id="IPR021151">
    <property type="entry name" value="GINS_A"/>
</dbReference>
<feature type="non-terminal residue" evidence="7">
    <location>
        <position position="1"/>
    </location>
</feature>
<feature type="domain" description="GINS subunit" evidence="6">
    <location>
        <begin position="110"/>
        <end position="204"/>
    </location>
</feature>
<dbReference type="CDD" id="cd11713">
    <property type="entry name" value="GINS_A_psf3"/>
    <property type="match status" value="1"/>
</dbReference>
<feature type="region of interest" description="Disordered" evidence="5">
    <location>
        <begin position="206"/>
        <end position="227"/>
    </location>
</feature>